<comment type="caution">
    <text evidence="1">The sequence shown here is derived from an EMBL/GenBank/DDBJ whole genome shotgun (WGS) entry which is preliminary data.</text>
</comment>
<protein>
    <submittedName>
        <fullName evidence="1">Uncharacterized protein</fullName>
    </submittedName>
</protein>
<dbReference type="EMBL" id="JAGMVJ010000004">
    <property type="protein sequence ID" value="KAH7091393.1"/>
    <property type="molecule type" value="Genomic_DNA"/>
</dbReference>
<accession>A0A8K0REK4</accession>
<dbReference type="Proteomes" id="UP000813461">
    <property type="component" value="Unassembled WGS sequence"/>
</dbReference>
<evidence type="ECO:0000313" key="2">
    <source>
        <dbReference type="Proteomes" id="UP000813461"/>
    </source>
</evidence>
<gene>
    <name evidence="1" type="ORF">FB567DRAFT_273214</name>
</gene>
<proteinExistence type="predicted"/>
<organism evidence="1 2">
    <name type="scientific">Paraphoma chrysanthemicola</name>
    <dbReference type="NCBI Taxonomy" id="798071"/>
    <lineage>
        <taxon>Eukaryota</taxon>
        <taxon>Fungi</taxon>
        <taxon>Dikarya</taxon>
        <taxon>Ascomycota</taxon>
        <taxon>Pezizomycotina</taxon>
        <taxon>Dothideomycetes</taxon>
        <taxon>Pleosporomycetidae</taxon>
        <taxon>Pleosporales</taxon>
        <taxon>Pleosporineae</taxon>
        <taxon>Phaeosphaeriaceae</taxon>
        <taxon>Paraphoma</taxon>
    </lineage>
</organism>
<sequence length="276" mass="30890">MERPSYNGMVVSHPSAFRGSGIISFEQEFVSYAPITEINGALVMEMPLLRLKVPPDVEFLIGLLACQNTRRPNWAVGTLLLENRDKQRYMRVYESSAGRMTFCVRCSLAAKAEVTSVRIEELRSRDERFLYRNLWGPARTLCPSLDSDSDVLRVFPISYPGAINPIVIGPIDLTWYLGRQYNVRLRLGIVVVSEGLGSELLRELDLVSFSPSVGPMVDLVSFHQPDNSSDMASIATSSATDLTRDAKNVVTVSSRRIFNHIITDLKIVVRRFESSG</sequence>
<dbReference type="OrthoDB" id="20872at2759"/>
<keyword evidence="2" id="KW-1185">Reference proteome</keyword>
<dbReference type="AlphaFoldDB" id="A0A8K0REK4"/>
<name>A0A8K0REK4_9PLEO</name>
<evidence type="ECO:0000313" key="1">
    <source>
        <dbReference type="EMBL" id="KAH7091393.1"/>
    </source>
</evidence>
<reference evidence="1" key="1">
    <citation type="journal article" date="2021" name="Nat. Commun.">
        <title>Genetic determinants of endophytism in the Arabidopsis root mycobiome.</title>
        <authorList>
            <person name="Mesny F."/>
            <person name="Miyauchi S."/>
            <person name="Thiergart T."/>
            <person name="Pickel B."/>
            <person name="Atanasova L."/>
            <person name="Karlsson M."/>
            <person name="Huettel B."/>
            <person name="Barry K.W."/>
            <person name="Haridas S."/>
            <person name="Chen C."/>
            <person name="Bauer D."/>
            <person name="Andreopoulos W."/>
            <person name="Pangilinan J."/>
            <person name="LaButti K."/>
            <person name="Riley R."/>
            <person name="Lipzen A."/>
            <person name="Clum A."/>
            <person name="Drula E."/>
            <person name="Henrissat B."/>
            <person name="Kohler A."/>
            <person name="Grigoriev I.V."/>
            <person name="Martin F.M."/>
            <person name="Hacquard S."/>
        </authorList>
    </citation>
    <scope>NUCLEOTIDE SEQUENCE</scope>
    <source>
        <strain evidence="1">MPI-SDFR-AT-0120</strain>
    </source>
</reference>